<evidence type="ECO:0000259" key="2">
    <source>
        <dbReference type="Pfam" id="PF21544"/>
    </source>
</evidence>
<keyword evidence="4" id="KW-1185">Reference proteome</keyword>
<dbReference type="InterPro" id="IPR048954">
    <property type="entry name" value="PorZ_N"/>
</dbReference>
<feature type="chain" id="PRO_5036939045" evidence="1">
    <location>
        <begin position="19"/>
        <end position="741"/>
    </location>
</feature>
<feature type="domain" description="PorZ N-terminal beta-propeller" evidence="2">
    <location>
        <begin position="46"/>
        <end position="204"/>
    </location>
</feature>
<organism evidence="3 4">
    <name type="scientific">Fulvivirga lutea</name>
    <dbReference type="NCBI Taxonomy" id="2810512"/>
    <lineage>
        <taxon>Bacteria</taxon>
        <taxon>Pseudomonadati</taxon>
        <taxon>Bacteroidota</taxon>
        <taxon>Cytophagia</taxon>
        <taxon>Cytophagales</taxon>
        <taxon>Fulvivirgaceae</taxon>
        <taxon>Fulvivirga</taxon>
    </lineage>
</organism>
<dbReference type="RefSeq" id="WP_205722304.1">
    <property type="nucleotide sequence ID" value="NZ_CP070608.1"/>
</dbReference>
<evidence type="ECO:0000256" key="1">
    <source>
        <dbReference type="SAM" id="SignalP"/>
    </source>
</evidence>
<dbReference type="Gene3D" id="2.130.10.10">
    <property type="entry name" value="YVTN repeat-like/Quinoprotein amine dehydrogenase"/>
    <property type="match status" value="3"/>
</dbReference>
<evidence type="ECO:0000313" key="4">
    <source>
        <dbReference type="Proteomes" id="UP000662783"/>
    </source>
</evidence>
<dbReference type="InterPro" id="IPR015943">
    <property type="entry name" value="WD40/YVTN_repeat-like_dom_sf"/>
</dbReference>
<gene>
    <name evidence="3" type="ORF">JR347_01525</name>
</gene>
<protein>
    <submittedName>
        <fullName evidence="3">PQQ-binding-like beta-propeller repeat protein</fullName>
    </submittedName>
</protein>
<sequence length="741" mass="81552">MKNFLLVVFLFHSFLINAQSNIPIGTWRTHFSYNRVNQVLVEDNRVFAVSDNGLFVYDKEDGSLTTISKINGLQEDDISAIGYSQALDKLIIGFESGNVDVLDGNEIVNLDLVSKSQVLGSKRINHITTTDNLAFISTAYGLLRMDLNRIEITETYRQLGEMANQVSINQALIVGDTVMLATAEGVIASNYSNGTNLLNPVNWKRDSLPDGIPLVKIDFISEFDSKPAAFINEDGLYIYENGIWNRSSAYQGVSLSVLKSNNNNLVTINEGVVQVLYSDLSITEFVDNAIDIPLDADLDGNSIWVGSINNGLVTNVNWGFESFNPSGPNTNQVAEFFTLDNLIISMPGGPNESFQPQNNDFGYNTFANGNWQSSSQFDDEFLDITECVYFSNTDSYYFSSFGYGIMRQSGQNPTIFYNTSNSSLEQVSLEENSIYVTDMIDSDEGLWAINYNAVRPLHLFDGSTWQSYTLPENRITQIINSNLYLWMVIDPTAGGGLLVFDKSTEEARILTDQPGNGGLPSRAVNAIEIDKNGEIWIGTSSGVATMSSLTNIIGTSVDVFKPIFENRFLLRDEEITSIKIDGGNRKWIGTNNGVWLFNNDVNELLANFNIENSPLPSNSILALDIIPTTGEVFIGTPSGIVSYRSDATEAVTSHQNVKVFPNPVSKEFQGLVGISGLAENANVKITDSNGRLIWDTRAAGGTASWNVLDYNGRRASTGVYFVFSSSDDGEETFVAKIAIVN</sequence>
<dbReference type="KEGG" id="fuv:JR347_01525"/>
<evidence type="ECO:0000313" key="3">
    <source>
        <dbReference type="EMBL" id="QSE97796.1"/>
    </source>
</evidence>
<reference evidence="3" key="1">
    <citation type="submission" date="2021-02" db="EMBL/GenBank/DDBJ databases">
        <title>Fulvivirga sp. S481 isolated from sea water.</title>
        <authorList>
            <person name="Bae S.S."/>
            <person name="Baek K."/>
        </authorList>
    </citation>
    <scope>NUCLEOTIDE SEQUENCE</scope>
    <source>
        <strain evidence="3">S481</strain>
    </source>
</reference>
<dbReference type="InterPro" id="IPR026444">
    <property type="entry name" value="Secre_tail"/>
</dbReference>
<dbReference type="NCBIfam" id="TIGR04183">
    <property type="entry name" value="Por_Secre_tail"/>
    <property type="match status" value="1"/>
</dbReference>
<dbReference type="Proteomes" id="UP000662783">
    <property type="component" value="Chromosome"/>
</dbReference>
<dbReference type="EMBL" id="CP070608">
    <property type="protein sequence ID" value="QSE97796.1"/>
    <property type="molecule type" value="Genomic_DNA"/>
</dbReference>
<dbReference type="SUPFAM" id="SSF69322">
    <property type="entry name" value="Tricorn protease domain 2"/>
    <property type="match status" value="1"/>
</dbReference>
<proteinExistence type="predicted"/>
<accession>A0A975A1G3</accession>
<feature type="signal peptide" evidence="1">
    <location>
        <begin position="1"/>
        <end position="18"/>
    </location>
</feature>
<keyword evidence="1" id="KW-0732">Signal</keyword>
<name>A0A975A1G3_9BACT</name>
<dbReference type="Pfam" id="PF21544">
    <property type="entry name" value="PorZ_N_b_propeller"/>
    <property type="match status" value="1"/>
</dbReference>
<dbReference type="AlphaFoldDB" id="A0A975A1G3"/>